<protein>
    <submittedName>
        <fullName evidence="3">Uncharacterized protein</fullName>
    </submittedName>
</protein>
<dbReference type="EMBL" id="JBHLVZ010000025">
    <property type="protein sequence ID" value="MFC0386206.1"/>
    <property type="molecule type" value="Genomic_DNA"/>
</dbReference>
<keyword evidence="2" id="KW-0732">Signal</keyword>
<evidence type="ECO:0000256" key="2">
    <source>
        <dbReference type="SAM" id="SignalP"/>
    </source>
</evidence>
<comment type="caution">
    <text evidence="3">The sequence shown here is derived from an EMBL/GenBank/DDBJ whole genome shotgun (WGS) entry which is preliminary data.</text>
</comment>
<sequence>MRSPFLRRGLVALALLLGGLATAPARAQNADPSFNVVNRAGRTIQELYVSSAQENAWGQDLLGRNVLQNGRSFPVRLPTGQCVNDIRVVYEGGQSEERRALDTCPLNEVVFGQGAQASPGAGKGGGAAAPGQTGNPSFNLVNRTRKTIQVLRASPSSESNWGDDRLGDAVVAPGGTFAVRLPVGECTYDIRVEYDDRAAEERRAVNLCSVSNVTFP</sequence>
<dbReference type="RefSeq" id="WP_377050448.1">
    <property type="nucleotide sequence ID" value="NZ_JBHLVZ010000025.1"/>
</dbReference>
<name>A0ABV6IRH2_9PROT</name>
<organism evidence="3 4">
    <name type="scientific">Muricoccus vinaceus</name>
    <dbReference type="NCBI Taxonomy" id="424704"/>
    <lineage>
        <taxon>Bacteria</taxon>
        <taxon>Pseudomonadati</taxon>
        <taxon>Pseudomonadota</taxon>
        <taxon>Alphaproteobacteria</taxon>
        <taxon>Acetobacterales</taxon>
        <taxon>Roseomonadaceae</taxon>
        <taxon>Muricoccus</taxon>
    </lineage>
</organism>
<dbReference type="Proteomes" id="UP001589789">
    <property type="component" value="Unassembled WGS sequence"/>
</dbReference>
<proteinExistence type="predicted"/>
<gene>
    <name evidence="3" type="ORF">ACFFIC_11715</name>
</gene>
<feature type="chain" id="PRO_5045572729" evidence="2">
    <location>
        <begin position="28"/>
        <end position="216"/>
    </location>
</feature>
<accession>A0ABV6IRH2</accession>
<reference evidence="3 4" key="1">
    <citation type="submission" date="2024-09" db="EMBL/GenBank/DDBJ databases">
        <authorList>
            <person name="Sun Q."/>
            <person name="Mori K."/>
        </authorList>
    </citation>
    <scope>NUCLEOTIDE SEQUENCE [LARGE SCALE GENOMIC DNA]</scope>
    <source>
        <strain evidence="3 4">CCM 7468</strain>
    </source>
</reference>
<feature type="signal peptide" evidence="2">
    <location>
        <begin position="1"/>
        <end position="27"/>
    </location>
</feature>
<evidence type="ECO:0000313" key="4">
    <source>
        <dbReference type="Proteomes" id="UP001589789"/>
    </source>
</evidence>
<feature type="region of interest" description="Disordered" evidence="1">
    <location>
        <begin position="115"/>
        <end position="140"/>
    </location>
</feature>
<evidence type="ECO:0000256" key="1">
    <source>
        <dbReference type="SAM" id="MobiDB-lite"/>
    </source>
</evidence>
<keyword evidence="4" id="KW-1185">Reference proteome</keyword>
<evidence type="ECO:0000313" key="3">
    <source>
        <dbReference type="EMBL" id="MFC0386206.1"/>
    </source>
</evidence>